<evidence type="ECO:0000313" key="1">
    <source>
        <dbReference type="EMBL" id="QTE24218.1"/>
    </source>
</evidence>
<dbReference type="RefSeq" id="WP_208080198.1">
    <property type="nucleotide sequence ID" value="NZ_CP071869.1"/>
</dbReference>
<evidence type="ECO:0008006" key="4">
    <source>
        <dbReference type="Google" id="ProtNLM"/>
    </source>
</evidence>
<reference evidence="1 3" key="1">
    <citation type="submission" date="2021-03" db="EMBL/GenBank/DDBJ databases">
        <title>Complete genome of Polaribacter_sp.SM13.</title>
        <authorList>
            <person name="Jeong S.W."/>
            <person name="Bae J.W."/>
        </authorList>
    </citation>
    <scope>NUCLEOTIDE SEQUENCE [LARGE SCALE GENOMIC DNA]</scope>
    <source>
        <strain evidence="1 3">SM13</strain>
    </source>
</reference>
<dbReference type="KEGG" id="pcea:J3359_08135"/>
<dbReference type="EMBL" id="CP071869">
    <property type="protein sequence ID" value="QTE24224.1"/>
    <property type="molecule type" value="Genomic_DNA"/>
</dbReference>
<gene>
    <name evidence="1" type="ORF">J3359_08135</name>
    <name evidence="2" type="ORF">J3359_08165</name>
</gene>
<evidence type="ECO:0000313" key="2">
    <source>
        <dbReference type="EMBL" id="QTE24224.1"/>
    </source>
</evidence>
<evidence type="ECO:0000313" key="3">
    <source>
        <dbReference type="Proteomes" id="UP000663920"/>
    </source>
</evidence>
<keyword evidence="3" id="KW-1185">Reference proteome</keyword>
<dbReference type="AlphaFoldDB" id="A0A975CR82"/>
<dbReference type="Gene3D" id="2.180.10.10">
    <property type="entry name" value="RHS repeat-associated core"/>
    <property type="match status" value="1"/>
</dbReference>
<protein>
    <recommendedName>
        <fullName evidence="4">DUF4595 domain-containing protein</fullName>
    </recommendedName>
</protein>
<dbReference type="Proteomes" id="UP000663920">
    <property type="component" value="Chromosome"/>
</dbReference>
<sequence length="267" mass="32098">MKKLLTITFLSLILTSCGNLEEDKLIAEFKAKESYRIWKTEKSLTKKDSIYSQRKSFKSYDSKNRLININNVKFYYYDDNENRIEKTKSIYKREGKGKAFIDIQNYEYDKKGLLKYITEKSEKIDTLISFKYDSGKNLIETKTNFRTITQEFENGVMKKRIEKDRNAEPKISEFYYDSLNRPKLENWVFSGNHRMKTKFEYNEKGKLFREIDSSFNQGTNPNEFVEFMDEYKYDKNDSIIEIIRLGRVLSESNFKVRGRKIFEWKKE</sequence>
<dbReference type="PROSITE" id="PS51257">
    <property type="entry name" value="PROKAR_LIPOPROTEIN"/>
    <property type="match status" value="1"/>
</dbReference>
<dbReference type="EMBL" id="CP071869">
    <property type="protein sequence ID" value="QTE24218.1"/>
    <property type="molecule type" value="Genomic_DNA"/>
</dbReference>
<name>A0A975CR82_9FLAO</name>
<proteinExistence type="predicted"/>
<accession>A0A975CR82</accession>
<dbReference type="KEGG" id="pcea:J3359_08165"/>
<organism evidence="1 3">
    <name type="scientific">Polaribacter cellanae</name>
    <dbReference type="NCBI Taxonomy" id="2818493"/>
    <lineage>
        <taxon>Bacteria</taxon>
        <taxon>Pseudomonadati</taxon>
        <taxon>Bacteroidota</taxon>
        <taxon>Flavobacteriia</taxon>
        <taxon>Flavobacteriales</taxon>
        <taxon>Flavobacteriaceae</taxon>
    </lineage>
</organism>